<protein>
    <submittedName>
        <fullName evidence="2">Uncharacterized protein</fullName>
    </submittedName>
</protein>
<reference evidence="2" key="1">
    <citation type="submission" date="2022-11" db="EMBL/GenBank/DDBJ databases">
        <authorList>
            <person name="Morgan W.R."/>
            <person name="Tartar A."/>
        </authorList>
    </citation>
    <scope>NUCLEOTIDE SEQUENCE</scope>
    <source>
        <strain evidence="2">ARSEF 373</strain>
    </source>
</reference>
<dbReference type="GO" id="GO:0030488">
    <property type="term" value="P:tRNA methylation"/>
    <property type="evidence" value="ECO:0007669"/>
    <property type="project" value="TreeGrafter"/>
</dbReference>
<dbReference type="AlphaFoldDB" id="A0AAV2ZH31"/>
<organism evidence="2 3">
    <name type="scientific">Lagenidium giganteum</name>
    <dbReference type="NCBI Taxonomy" id="4803"/>
    <lineage>
        <taxon>Eukaryota</taxon>
        <taxon>Sar</taxon>
        <taxon>Stramenopiles</taxon>
        <taxon>Oomycota</taxon>
        <taxon>Peronosporomycetes</taxon>
        <taxon>Pythiales</taxon>
        <taxon>Pythiaceae</taxon>
    </lineage>
</organism>
<accession>A0AAV2ZH31</accession>
<reference evidence="2" key="2">
    <citation type="journal article" date="2023" name="Microbiol Resour">
        <title>Decontamination and Annotation of the Draft Genome Sequence of the Oomycete Lagenidium giganteum ARSEF 373.</title>
        <authorList>
            <person name="Morgan W.R."/>
            <person name="Tartar A."/>
        </authorList>
    </citation>
    <scope>NUCLEOTIDE SEQUENCE</scope>
    <source>
        <strain evidence="2">ARSEF 373</strain>
    </source>
</reference>
<dbReference type="CDD" id="cd21089">
    <property type="entry name" value="Trm112-like"/>
    <property type="match status" value="1"/>
</dbReference>
<comment type="caution">
    <text evidence="2">The sequence shown here is derived from an EMBL/GenBank/DDBJ whole genome shotgun (WGS) entry which is preliminary data.</text>
</comment>
<gene>
    <name evidence="2" type="ORF">N0F65_007403</name>
</gene>
<dbReference type="InterPro" id="IPR039127">
    <property type="entry name" value="Trm112"/>
</dbReference>
<evidence type="ECO:0000313" key="2">
    <source>
        <dbReference type="EMBL" id="DBA05241.1"/>
    </source>
</evidence>
<dbReference type="SUPFAM" id="SSF158997">
    <property type="entry name" value="Trm112p-like"/>
    <property type="match status" value="1"/>
</dbReference>
<dbReference type="GO" id="GO:0070476">
    <property type="term" value="P:rRNA (guanine-N7)-methylation"/>
    <property type="evidence" value="ECO:0007669"/>
    <property type="project" value="TreeGrafter"/>
</dbReference>
<evidence type="ECO:0000313" key="3">
    <source>
        <dbReference type="Proteomes" id="UP001146120"/>
    </source>
</evidence>
<dbReference type="GO" id="GO:0046982">
    <property type="term" value="F:protein heterodimerization activity"/>
    <property type="evidence" value="ECO:0007669"/>
    <property type="project" value="InterPro"/>
</dbReference>
<evidence type="ECO:0000256" key="1">
    <source>
        <dbReference type="ARBA" id="ARBA00007980"/>
    </source>
</evidence>
<keyword evidence="3" id="KW-1185">Reference proteome</keyword>
<dbReference type="Gene3D" id="2.20.25.10">
    <property type="match status" value="1"/>
</dbReference>
<name>A0AAV2ZH31_9STRA</name>
<comment type="similarity">
    <text evidence="1">Belongs to the TRM112 family.</text>
</comment>
<dbReference type="PANTHER" id="PTHR12773">
    <property type="entry name" value="UPF0315 PROTEIN-RELATED"/>
    <property type="match status" value="1"/>
</dbReference>
<dbReference type="Pfam" id="PF03966">
    <property type="entry name" value="Trm112p"/>
    <property type="match status" value="1"/>
</dbReference>
<dbReference type="InterPro" id="IPR005651">
    <property type="entry name" value="Trm112-like"/>
</dbReference>
<dbReference type="Proteomes" id="UP001146120">
    <property type="component" value="Unassembled WGS sequence"/>
</dbReference>
<dbReference type="EMBL" id="DAKRPA010000001">
    <property type="protein sequence ID" value="DBA05241.1"/>
    <property type="molecule type" value="Genomic_DNA"/>
</dbReference>
<dbReference type="PANTHER" id="PTHR12773:SF0">
    <property type="entry name" value="MULTIFUNCTIONAL METHYLTRANSFERASE SUBUNIT TRM112-LIKE PROTEIN"/>
    <property type="match status" value="1"/>
</dbReference>
<sequence length="138" mass="15517">MRLLTHNMLICQIRACVDTAIREPGARPLNFPLRIVPEMDGVVVAATLYSKDFMLHIMKSIDYPALVQTTKELNHPEVPVLPDTLPDDLTTADELLQSIHKVLFDTNIVEGEMICNNCSRSYPITNAVPNMLLEDDEL</sequence>
<proteinExistence type="inferred from homology"/>